<accession>J3MFI0</accession>
<name>J3MFI0_ORYBR</name>
<feature type="region of interest" description="Disordered" evidence="1">
    <location>
        <begin position="230"/>
        <end position="287"/>
    </location>
</feature>
<evidence type="ECO:0000313" key="2">
    <source>
        <dbReference type="EnsemblPlants" id="OB06G27740.1"/>
    </source>
</evidence>
<keyword evidence="3" id="KW-1185">Reference proteome</keyword>
<proteinExistence type="predicted"/>
<dbReference type="AlphaFoldDB" id="J3MFI0"/>
<feature type="compositionally biased region" description="Low complexity" evidence="1">
    <location>
        <begin position="136"/>
        <end position="148"/>
    </location>
</feature>
<evidence type="ECO:0000313" key="3">
    <source>
        <dbReference type="Proteomes" id="UP000006038"/>
    </source>
</evidence>
<dbReference type="EnsemblPlants" id="OB06G27740.1">
    <property type="protein sequence ID" value="OB06G27740.1"/>
    <property type="gene ID" value="OB06G27740"/>
</dbReference>
<reference evidence="2" key="1">
    <citation type="journal article" date="2013" name="Nat. Commun.">
        <title>Whole-genome sequencing of Oryza brachyantha reveals mechanisms underlying Oryza genome evolution.</title>
        <authorList>
            <person name="Chen J."/>
            <person name="Huang Q."/>
            <person name="Gao D."/>
            <person name="Wang J."/>
            <person name="Lang Y."/>
            <person name="Liu T."/>
            <person name="Li B."/>
            <person name="Bai Z."/>
            <person name="Luis Goicoechea J."/>
            <person name="Liang C."/>
            <person name="Chen C."/>
            <person name="Zhang W."/>
            <person name="Sun S."/>
            <person name="Liao Y."/>
            <person name="Zhang X."/>
            <person name="Yang L."/>
            <person name="Song C."/>
            <person name="Wang M."/>
            <person name="Shi J."/>
            <person name="Liu G."/>
            <person name="Liu J."/>
            <person name="Zhou H."/>
            <person name="Zhou W."/>
            <person name="Yu Q."/>
            <person name="An N."/>
            <person name="Chen Y."/>
            <person name="Cai Q."/>
            <person name="Wang B."/>
            <person name="Liu B."/>
            <person name="Min J."/>
            <person name="Huang Y."/>
            <person name="Wu H."/>
            <person name="Li Z."/>
            <person name="Zhang Y."/>
            <person name="Yin Y."/>
            <person name="Song W."/>
            <person name="Jiang J."/>
            <person name="Jackson S.A."/>
            <person name="Wing R.A."/>
            <person name="Wang J."/>
            <person name="Chen M."/>
        </authorList>
    </citation>
    <scope>NUCLEOTIDE SEQUENCE [LARGE SCALE GENOMIC DNA]</scope>
    <source>
        <strain evidence="2">cv. IRGC 101232</strain>
    </source>
</reference>
<organism evidence="2">
    <name type="scientific">Oryza brachyantha</name>
    <name type="common">malo sina</name>
    <dbReference type="NCBI Taxonomy" id="4533"/>
    <lineage>
        <taxon>Eukaryota</taxon>
        <taxon>Viridiplantae</taxon>
        <taxon>Streptophyta</taxon>
        <taxon>Embryophyta</taxon>
        <taxon>Tracheophyta</taxon>
        <taxon>Spermatophyta</taxon>
        <taxon>Magnoliopsida</taxon>
        <taxon>Liliopsida</taxon>
        <taxon>Poales</taxon>
        <taxon>Poaceae</taxon>
        <taxon>BOP clade</taxon>
        <taxon>Oryzoideae</taxon>
        <taxon>Oryzeae</taxon>
        <taxon>Oryzinae</taxon>
        <taxon>Oryza</taxon>
    </lineage>
</organism>
<dbReference type="Gramene" id="OB06G27740.1">
    <property type="protein sequence ID" value="OB06G27740.1"/>
    <property type="gene ID" value="OB06G27740"/>
</dbReference>
<feature type="region of interest" description="Disordered" evidence="1">
    <location>
        <begin position="78"/>
        <end position="190"/>
    </location>
</feature>
<reference evidence="2" key="2">
    <citation type="submission" date="2013-04" db="UniProtKB">
        <authorList>
            <consortium name="EnsemblPlants"/>
        </authorList>
    </citation>
    <scope>IDENTIFICATION</scope>
</reference>
<sequence>MAVKGELNTTSPLPLMQHHQQNGAAQPAPRWPCGTTLEACPRQEGTPLLQNRRGHALRLPPLLSWPKPFFFIPRARAHGNASKRNAAKPRRSDGRTDGFVCVRGVARSGEGGTKRSIRAARSEPEPERSGAGGGEQQAAAPAAAAAHPARARGPHVTGDHQNREQQKHAQPPNPTRPFRRAAPRSPSSRVSMWASMPARHAAACYAAALCVRARACLYKLVLHALVVRRQQQQQQEEDGRRQGSKAAKPLPAGHGVGRSRVSSFACSKGAIMTPRPGSPDRPRLLFRSDGSESPHLIRPFVRLTACWQWQTSH</sequence>
<dbReference type="Proteomes" id="UP000006038">
    <property type="component" value="Chromosome 6"/>
</dbReference>
<evidence type="ECO:0000256" key="1">
    <source>
        <dbReference type="SAM" id="MobiDB-lite"/>
    </source>
</evidence>
<feature type="compositionally biased region" description="Basic and acidic residues" evidence="1">
    <location>
        <begin position="157"/>
        <end position="167"/>
    </location>
</feature>
<protein>
    <submittedName>
        <fullName evidence="2">Uncharacterized protein</fullName>
    </submittedName>
</protein>
<dbReference type="HOGENOM" id="CLU_889577_0_0_1"/>